<dbReference type="InterPro" id="IPR002347">
    <property type="entry name" value="SDR_fam"/>
</dbReference>
<dbReference type="PRINTS" id="PR00080">
    <property type="entry name" value="SDRFAMILY"/>
</dbReference>
<dbReference type="Gene3D" id="3.40.50.720">
    <property type="entry name" value="NAD(P)-binding Rossmann-like Domain"/>
    <property type="match status" value="1"/>
</dbReference>
<sequence length="248" mass="26345">MKTTNNTVLITGGSAGIGLAIAKTLAAQGNHVIITGRNKERLENAAAQLNNVTPIVADVASAVAVDALVSRISKEFPALNVVINNAGAAHYYQLGANVSAFDKAAEEIHTNYLSILALNEKLLPLLSKQAEAAIVNVSSIVAFVPARNIPTYAASKAALHSYTQILRYELAQQQSPVKVFELMPPLVNTDFSQAIGGANGIPPQQVADELVQALAEDRFEIHVGGTAQLYQAFLQSPSDALQYMNQAR</sequence>
<dbReference type="RefSeq" id="WP_108688672.1">
    <property type="nucleotide sequence ID" value="NZ_QCYK01000003.1"/>
</dbReference>
<protein>
    <submittedName>
        <fullName evidence="5">Short-chain dehydrogenase</fullName>
    </submittedName>
</protein>
<dbReference type="SMART" id="SM00822">
    <property type="entry name" value="PKS_KR"/>
    <property type="match status" value="1"/>
</dbReference>
<dbReference type="PROSITE" id="PS00061">
    <property type="entry name" value="ADH_SHORT"/>
    <property type="match status" value="1"/>
</dbReference>
<dbReference type="PANTHER" id="PTHR44196">
    <property type="entry name" value="DEHYDROGENASE/REDUCTASE SDR FAMILY MEMBER 7B"/>
    <property type="match status" value="1"/>
</dbReference>
<keyword evidence="6" id="KW-1185">Reference proteome</keyword>
<dbReference type="InterPro" id="IPR036291">
    <property type="entry name" value="NAD(P)-bd_dom_sf"/>
</dbReference>
<evidence type="ECO:0000313" key="5">
    <source>
        <dbReference type="EMBL" id="PUZ22928.1"/>
    </source>
</evidence>
<comment type="similarity">
    <text evidence="1 3">Belongs to the short-chain dehydrogenases/reductases (SDR) family.</text>
</comment>
<evidence type="ECO:0000313" key="6">
    <source>
        <dbReference type="Proteomes" id="UP000244450"/>
    </source>
</evidence>
<evidence type="ECO:0000259" key="4">
    <source>
        <dbReference type="SMART" id="SM00822"/>
    </source>
</evidence>
<dbReference type="EMBL" id="QCYK01000003">
    <property type="protein sequence ID" value="PUZ22928.1"/>
    <property type="molecule type" value="Genomic_DNA"/>
</dbReference>
<dbReference type="InterPro" id="IPR020904">
    <property type="entry name" value="Sc_DH/Rdtase_CS"/>
</dbReference>
<proteinExistence type="inferred from homology"/>
<organism evidence="5 6">
    <name type="scientific">Chitinophaga parva</name>
    <dbReference type="NCBI Taxonomy" id="2169414"/>
    <lineage>
        <taxon>Bacteria</taxon>
        <taxon>Pseudomonadati</taxon>
        <taxon>Bacteroidota</taxon>
        <taxon>Chitinophagia</taxon>
        <taxon>Chitinophagales</taxon>
        <taxon>Chitinophagaceae</taxon>
        <taxon>Chitinophaga</taxon>
    </lineage>
</organism>
<dbReference type="AlphaFoldDB" id="A0A2T7BCV5"/>
<dbReference type="InterPro" id="IPR057326">
    <property type="entry name" value="KR_dom"/>
</dbReference>
<name>A0A2T7BCV5_9BACT</name>
<dbReference type="SUPFAM" id="SSF51735">
    <property type="entry name" value="NAD(P)-binding Rossmann-fold domains"/>
    <property type="match status" value="1"/>
</dbReference>
<dbReference type="Pfam" id="PF00106">
    <property type="entry name" value="adh_short"/>
    <property type="match status" value="1"/>
</dbReference>
<comment type="caution">
    <text evidence="5">The sequence shown here is derived from an EMBL/GenBank/DDBJ whole genome shotgun (WGS) entry which is preliminary data.</text>
</comment>
<evidence type="ECO:0000256" key="2">
    <source>
        <dbReference type="ARBA" id="ARBA00023002"/>
    </source>
</evidence>
<accession>A0A2T7BCV5</accession>
<reference evidence="5 6" key="1">
    <citation type="submission" date="2018-04" db="EMBL/GenBank/DDBJ databases">
        <title>Chitinophaga fuyangensis sp. nov., isolated from soil in a chemical factory.</title>
        <authorList>
            <person name="Chen K."/>
        </authorList>
    </citation>
    <scope>NUCLEOTIDE SEQUENCE [LARGE SCALE GENOMIC DNA]</scope>
    <source>
        <strain evidence="5 6">LY-1</strain>
    </source>
</reference>
<gene>
    <name evidence="5" type="ORF">DCC81_21165</name>
</gene>
<dbReference type="Proteomes" id="UP000244450">
    <property type="component" value="Unassembled WGS sequence"/>
</dbReference>
<keyword evidence="2" id="KW-0560">Oxidoreductase</keyword>
<evidence type="ECO:0000256" key="1">
    <source>
        <dbReference type="ARBA" id="ARBA00006484"/>
    </source>
</evidence>
<dbReference type="PRINTS" id="PR00081">
    <property type="entry name" value="GDHRDH"/>
</dbReference>
<feature type="domain" description="Ketoreductase" evidence="4">
    <location>
        <begin position="6"/>
        <end position="209"/>
    </location>
</feature>
<dbReference type="OrthoDB" id="9810734at2"/>
<dbReference type="PANTHER" id="PTHR44196:SF1">
    <property type="entry name" value="DEHYDROGENASE_REDUCTASE SDR FAMILY MEMBER 7B"/>
    <property type="match status" value="1"/>
</dbReference>
<evidence type="ECO:0000256" key="3">
    <source>
        <dbReference type="RuleBase" id="RU000363"/>
    </source>
</evidence>
<dbReference type="GO" id="GO:0016491">
    <property type="term" value="F:oxidoreductase activity"/>
    <property type="evidence" value="ECO:0007669"/>
    <property type="project" value="UniProtKB-KW"/>
</dbReference>
<dbReference type="GO" id="GO:0016020">
    <property type="term" value="C:membrane"/>
    <property type="evidence" value="ECO:0007669"/>
    <property type="project" value="TreeGrafter"/>
</dbReference>